<feature type="region of interest" description="Disordered" evidence="7">
    <location>
        <begin position="1"/>
        <end position="26"/>
    </location>
</feature>
<keyword evidence="3" id="KW-0862">Zinc</keyword>
<proteinExistence type="predicted"/>
<dbReference type="SMART" id="SM00614">
    <property type="entry name" value="ZnF_BED"/>
    <property type="match status" value="1"/>
</dbReference>
<protein>
    <recommendedName>
        <fullName evidence="8">BED-type domain-containing protein</fullName>
    </recommendedName>
</protein>
<evidence type="ECO:0000256" key="3">
    <source>
        <dbReference type="ARBA" id="ARBA00022833"/>
    </source>
</evidence>
<dbReference type="InterPro" id="IPR012337">
    <property type="entry name" value="RNaseH-like_sf"/>
</dbReference>
<evidence type="ECO:0000259" key="8">
    <source>
        <dbReference type="PROSITE" id="PS50808"/>
    </source>
</evidence>
<organism evidence="9 10">
    <name type="scientific">Panicum virgatum</name>
    <name type="common">Blackwell switchgrass</name>
    <dbReference type="NCBI Taxonomy" id="38727"/>
    <lineage>
        <taxon>Eukaryota</taxon>
        <taxon>Viridiplantae</taxon>
        <taxon>Streptophyta</taxon>
        <taxon>Embryophyta</taxon>
        <taxon>Tracheophyta</taxon>
        <taxon>Spermatophyta</taxon>
        <taxon>Magnoliopsida</taxon>
        <taxon>Liliopsida</taxon>
        <taxon>Poales</taxon>
        <taxon>Poaceae</taxon>
        <taxon>PACMAD clade</taxon>
        <taxon>Panicoideae</taxon>
        <taxon>Panicodae</taxon>
        <taxon>Paniceae</taxon>
        <taxon>Panicinae</taxon>
        <taxon>Panicum</taxon>
        <taxon>Panicum sect. Hiantes</taxon>
    </lineage>
</organism>
<sequence>MSSLQLEASGTSESTDNSSSQTPNRRAPIWEYYEPELVRIDGALKAICKYCGTKLIANRKSGTNSLRTHIAEYCPKVPSDDRNRFVATMKKKPDGPFTFNKHRSRDLMIAWIVRADVAFNKFDDEGFEPWMESLQPTFSGIGRQTIRNDCVAKFERAKIELRSELQSLSSRICFTSDLWTSNQKLGYLCVIAHYIGPDFVLKKKIIAFKDVKYPHTGVAIEEAITTILTDYGIKEKMFTITLDNAANNKTACDLLQESGKQDMLFGGEHLLVRCCAHILTFLCKTV</sequence>
<dbReference type="GO" id="GO:0003677">
    <property type="term" value="F:DNA binding"/>
    <property type="evidence" value="ECO:0007669"/>
    <property type="project" value="InterPro"/>
</dbReference>
<keyword evidence="4" id="KW-0805">Transcription regulation</keyword>
<gene>
    <name evidence="9" type="ORF">PVAP13_6NG369766</name>
</gene>
<evidence type="ECO:0000256" key="1">
    <source>
        <dbReference type="ARBA" id="ARBA00022723"/>
    </source>
</evidence>
<dbReference type="InterPro" id="IPR052035">
    <property type="entry name" value="ZnF_BED_domain_contain"/>
</dbReference>
<dbReference type="PROSITE" id="PS50808">
    <property type="entry name" value="ZF_BED"/>
    <property type="match status" value="1"/>
</dbReference>
<keyword evidence="2 6" id="KW-0863">Zinc-finger</keyword>
<dbReference type="Proteomes" id="UP000823388">
    <property type="component" value="Chromosome 6N"/>
</dbReference>
<accession>A0A8T0R7A3</accession>
<dbReference type="GO" id="GO:0008270">
    <property type="term" value="F:zinc ion binding"/>
    <property type="evidence" value="ECO:0007669"/>
    <property type="project" value="UniProtKB-KW"/>
</dbReference>
<name>A0A8T0R7A3_PANVG</name>
<dbReference type="AlphaFoldDB" id="A0A8T0R7A3"/>
<feature type="domain" description="BED-type" evidence="8">
    <location>
        <begin position="24"/>
        <end position="81"/>
    </location>
</feature>
<keyword evidence="5" id="KW-0804">Transcription</keyword>
<feature type="compositionally biased region" description="Low complexity" evidence="7">
    <location>
        <begin position="9"/>
        <end position="22"/>
    </location>
</feature>
<evidence type="ECO:0000313" key="9">
    <source>
        <dbReference type="EMBL" id="KAG2580843.1"/>
    </source>
</evidence>
<dbReference type="SUPFAM" id="SSF53098">
    <property type="entry name" value="Ribonuclease H-like"/>
    <property type="match status" value="1"/>
</dbReference>
<evidence type="ECO:0000256" key="6">
    <source>
        <dbReference type="PROSITE-ProRule" id="PRU00027"/>
    </source>
</evidence>
<dbReference type="PANTHER" id="PTHR46481:SF5">
    <property type="entry name" value="OS08G0393150 PROTEIN"/>
    <property type="match status" value="1"/>
</dbReference>
<dbReference type="EMBL" id="CM029048">
    <property type="protein sequence ID" value="KAG2580843.1"/>
    <property type="molecule type" value="Genomic_DNA"/>
</dbReference>
<comment type="caution">
    <text evidence="9">The sequence shown here is derived from an EMBL/GenBank/DDBJ whole genome shotgun (WGS) entry which is preliminary data.</text>
</comment>
<dbReference type="PANTHER" id="PTHR46481">
    <property type="entry name" value="ZINC FINGER BED DOMAIN-CONTAINING PROTEIN 4"/>
    <property type="match status" value="1"/>
</dbReference>
<evidence type="ECO:0000256" key="2">
    <source>
        <dbReference type="ARBA" id="ARBA00022771"/>
    </source>
</evidence>
<keyword evidence="10" id="KW-1185">Reference proteome</keyword>
<evidence type="ECO:0000313" key="10">
    <source>
        <dbReference type="Proteomes" id="UP000823388"/>
    </source>
</evidence>
<evidence type="ECO:0000256" key="5">
    <source>
        <dbReference type="ARBA" id="ARBA00023163"/>
    </source>
</evidence>
<dbReference type="OrthoDB" id="3176171at2759"/>
<evidence type="ECO:0000256" key="4">
    <source>
        <dbReference type="ARBA" id="ARBA00023015"/>
    </source>
</evidence>
<evidence type="ECO:0000256" key="7">
    <source>
        <dbReference type="SAM" id="MobiDB-lite"/>
    </source>
</evidence>
<keyword evidence="1" id="KW-0479">Metal-binding</keyword>
<dbReference type="InterPro" id="IPR003656">
    <property type="entry name" value="Znf_BED"/>
</dbReference>
<reference evidence="9" key="1">
    <citation type="submission" date="2020-05" db="EMBL/GenBank/DDBJ databases">
        <title>WGS assembly of Panicum virgatum.</title>
        <authorList>
            <person name="Lovell J.T."/>
            <person name="Jenkins J."/>
            <person name="Shu S."/>
            <person name="Juenger T.E."/>
            <person name="Schmutz J."/>
        </authorList>
    </citation>
    <scope>NUCLEOTIDE SEQUENCE</scope>
    <source>
        <strain evidence="9">AP13</strain>
    </source>
</reference>